<keyword evidence="3" id="KW-1185">Reference proteome</keyword>
<feature type="compositionally biased region" description="Low complexity" evidence="1">
    <location>
        <begin position="19"/>
        <end position="37"/>
    </location>
</feature>
<comment type="caution">
    <text evidence="2">The sequence shown here is derived from an EMBL/GenBank/DDBJ whole genome shotgun (WGS) entry which is preliminary data.</text>
</comment>
<dbReference type="EMBL" id="JAIFRP010003366">
    <property type="protein sequence ID" value="KAK2577651.1"/>
    <property type="molecule type" value="Genomic_DNA"/>
</dbReference>
<sequence>MEVNSGEELADMLEDPPTIKETTTITPATPSTPCAPTQSMPEKKSKQKRSCVLS</sequence>
<dbReference type="AlphaFoldDB" id="A0AAD9VK24"/>
<feature type="region of interest" description="Disordered" evidence="1">
    <location>
        <begin position="1"/>
        <end position="54"/>
    </location>
</feature>
<evidence type="ECO:0000313" key="3">
    <source>
        <dbReference type="Proteomes" id="UP001258017"/>
    </source>
</evidence>
<feature type="compositionally biased region" description="Basic residues" evidence="1">
    <location>
        <begin position="45"/>
        <end position="54"/>
    </location>
</feature>
<evidence type="ECO:0000256" key="1">
    <source>
        <dbReference type="SAM" id="MobiDB-lite"/>
    </source>
</evidence>
<accession>A0AAD9VK24</accession>
<gene>
    <name evidence="2" type="ORF">KPH14_000760</name>
</gene>
<evidence type="ECO:0000313" key="2">
    <source>
        <dbReference type="EMBL" id="KAK2577651.1"/>
    </source>
</evidence>
<proteinExistence type="predicted"/>
<reference evidence="2" key="1">
    <citation type="submission" date="2021-08" db="EMBL/GenBank/DDBJ databases">
        <authorList>
            <person name="Misof B."/>
            <person name="Oliver O."/>
            <person name="Podsiadlowski L."/>
            <person name="Donath A."/>
            <person name="Peters R."/>
            <person name="Mayer C."/>
            <person name="Rust J."/>
            <person name="Gunkel S."/>
            <person name="Lesny P."/>
            <person name="Martin S."/>
            <person name="Oeyen J.P."/>
            <person name="Petersen M."/>
            <person name="Panagiotis P."/>
            <person name="Wilbrandt J."/>
            <person name="Tanja T."/>
        </authorList>
    </citation>
    <scope>NUCLEOTIDE SEQUENCE</scope>
    <source>
        <strain evidence="2">GBR_01_08_01A</strain>
        <tissue evidence="2">Thorax + abdomen</tissue>
    </source>
</reference>
<organism evidence="2 3">
    <name type="scientific">Odynerus spinipes</name>
    <dbReference type="NCBI Taxonomy" id="1348599"/>
    <lineage>
        <taxon>Eukaryota</taxon>
        <taxon>Metazoa</taxon>
        <taxon>Ecdysozoa</taxon>
        <taxon>Arthropoda</taxon>
        <taxon>Hexapoda</taxon>
        <taxon>Insecta</taxon>
        <taxon>Pterygota</taxon>
        <taxon>Neoptera</taxon>
        <taxon>Endopterygota</taxon>
        <taxon>Hymenoptera</taxon>
        <taxon>Apocrita</taxon>
        <taxon>Aculeata</taxon>
        <taxon>Vespoidea</taxon>
        <taxon>Vespidae</taxon>
        <taxon>Eumeninae</taxon>
        <taxon>Odynerus</taxon>
    </lineage>
</organism>
<name>A0AAD9VK24_9HYME</name>
<dbReference type="Proteomes" id="UP001258017">
    <property type="component" value="Unassembled WGS sequence"/>
</dbReference>
<protein>
    <submittedName>
        <fullName evidence="2">Uncharacterized protein</fullName>
    </submittedName>
</protein>
<reference evidence="2" key="2">
    <citation type="journal article" date="2023" name="Commun. Biol.">
        <title>Intrasexual cuticular hydrocarbon dimorphism in a wasp sheds light on hydrocarbon biosynthesis genes in Hymenoptera.</title>
        <authorList>
            <person name="Moris V.C."/>
            <person name="Podsiadlowski L."/>
            <person name="Martin S."/>
            <person name="Oeyen J.P."/>
            <person name="Donath A."/>
            <person name="Petersen M."/>
            <person name="Wilbrandt J."/>
            <person name="Misof B."/>
            <person name="Liedtke D."/>
            <person name="Thamm M."/>
            <person name="Scheiner R."/>
            <person name="Schmitt T."/>
            <person name="Niehuis O."/>
        </authorList>
    </citation>
    <scope>NUCLEOTIDE SEQUENCE</scope>
    <source>
        <strain evidence="2">GBR_01_08_01A</strain>
    </source>
</reference>